<dbReference type="InterPro" id="IPR001647">
    <property type="entry name" value="HTH_TetR"/>
</dbReference>
<evidence type="ECO:0000256" key="3">
    <source>
        <dbReference type="ARBA" id="ARBA00023163"/>
    </source>
</evidence>
<dbReference type="Proteomes" id="UP000467124">
    <property type="component" value="Unassembled WGS sequence"/>
</dbReference>
<protein>
    <submittedName>
        <fullName evidence="6">TetR family transcriptional regulator</fullName>
    </submittedName>
</protein>
<feature type="domain" description="HTH tetR-type" evidence="5">
    <location>
        <begin position="9"/>
        <end position="69"/>
    </location>
</feature>
<evidence type="ECO:0000256" key="1">
    <source>
        <dbReference type="ARBA" id="ARBA00023015"/>
    </source>
</evidence>
<evidence type="ECO:0000259" key="5">
    <source>
        <dbReference type="PROSITE" id="PS50977"/>
    </source>
</evidence>
<dbReference type="InterPro" id="IPR023772">
    <property type="entry name" value="DNA-bd_HTH_TetR-type_CS"/>
</dbReference>
<dbReference type="EMBL" id="WWHY01000001">
    <property type="protein sequence ID" value="MYR33253.1"/>
    <property type="molecule type" value="Genomic_DNA"/>
</dbReference>
<dbReference type="Pfam" id="PF00440">
    <property type="entry name" value="TetR_N"/>
    <property type="match status" value="1"/>
</dbReference>
<dbReference type="RefSeq" id="WP_042282380.1">
    <property type="nucleotide sequence ID" value="NZ_BAZE01000003.1"/>
</dbReference>
<evidence type="ECO:0000256" key="4">
    <source>
        <dbReference type="PROSITE-ProRule" id="PRU00335"/>
    </source>
</evidence>
<keyword evidence="3" id="KW-0804">Transcription</keyword>
<dbReference type="InterPro" id="IPR050109">
    <property type="entry name" value="HTH-type_TetR-like_transc_reg"/>
</dbReference>
<evidence type="ECO:0000313" key="6">
    <source>
        <dbReference type="EMBL" id="MYR33253.1"/>
    </source>
</evidence>
<dbReference type="PANTHER" id="PTHR30055">
    <property type="entry name" value="HTH-TYPE TRANSCRIPTIONAL REGULATOR RUTR"/>
    <property type="match status" value="1"/>
</dbReference>
<evidence type="ECO:0000256" key="2">
    <source>
        <dbReference type="ARBA" id="ARBA00023125"/>
    </source>
</evidence>
<dbReference type="PROSITE" id="PS50977">
    <property type="entry name" value="HTH_TETR_2"/>
    <property type="match status" value="1"/>
</dbReference>
<name>A0A7K2ITJ9_9ACTN</name>
<comment type="caution">
    <text evidence="6">The sequence shown here is derived from an EMBL/GenBank/DDBJ whole genome shotgun (WGS) entry which is preliminary data.</text>
</comment>
<dbReference type="GO" id="GO:0003700">
    <property type="term" value="F:DNA-binding transcription factor activity"/>
    <property type="evidence" value="ECO:0007669"/>
    <property type="project" value="TreeGrafter"/>
</dbReference>
<dbReference type="InterPro" id="IPR041347">
    <property type="entry name" value="MftR_C"/>
</dbReference>
<keyword evidence="1" id="KW-0805">Transcription regulation</keyword>
<dbReference type="InterPro" id="IPR009057">
    <property type="entry name" value="Homeodomain-like_sf"/>
</dbReference>
<dbReference type="Pfam" id="PF17754">
    <property type="entry name" value="TetR_C_14"/>
    <property type="match status" value="1"/>
</dbReference>
<proteinExistence type="predicted"/>
<dbReference type="Gene3D" id="1.10.10.60">
    <property type="entry name" value="Homeodomain-like"/>
    <property type="match status" value="1"/>
</dbReference>
<dbReference type="PROSITE" id="PS01081">
    <property type="entry name" value="HTH_TETR_1"/>
    <property type="match status" value="1"/>
</dbReference>
<dbReference type="AlphaFoldDB" id="A0A7K2ITJ9"/>
<reference evidence="6 7" key="1">
    <citation type="journal article" date="2019" name="Nat. Commun.">
        <title>The antimicrobial potential of Streptomyces from insect microbiomes.</title>
        <authorList>
            <person name="Chevrette M.G."/>
            <person name="Carlson C.M."/>
            <person name="Ortega H.E."/>
            <person name="Thomas C."/>
            <person name="Ananiev G.E."/>
            <person name="Barns K.J."/>
            <person name="Book A.J."/>
            <person name="Cagnazzo J."/>
            <person name="Carlos C."/>
            <person name="Flanigan W."/>
            <person name="Grubbs K.J."/>
            <person name="Horn H.A."/>
            <person name="Hoffmann F.M."/>
            <person name="Klassen J.L."/>
            <person name="Knack J.J."/>
            <person name="Lewin G.R."/>
            <person name="McDonald B.R."/>
            <person name="Muller L."/>
            <person name="Melo W.G.P."/>
            <person name="Pinto-Tomas A.A."/>
            <person name="Schmitz A."/>
            <person name="Wendt-Pienkowski E."/>
            <person name="Wildman S."/>
            <person name="Zhao M."/>
            <person name="Zhang F."/>
            <person name="Bugni T.S."/>
            <person name="Andes D.R."/>
            <person name="Pupo M.T."/>
            <person name="Currie C.R."/>
        </authorList>
    </citation>
    <scope>NUCLEOTIDE SEQUENCE [LARGE SCALE GENOMIC DNA]</scope>
    <source>
        <strain evidence="6 7">SID5840</strain>
    </source>
</reference>
<evidence type="ECO:0000313" key="7">
    <source>
        <dbReference type="Proteomes" id="UP000467124"/>
    </source>
</evidence>
<dbReference type="GeneID" id="91390934"/>
<accession>A0A7K2ITJ9</accession>
<dbReference type="GO" id="GO:0000976">
    <property type="term" value="F:transcription cis-regulatory region binding"/>
    <property type="evidence" value="ECO:0007669"/>
    <property type="project" value="TreeGrafter"/>
</dbReference>
<organism evidence="6 7">
    <name type="scientific">Nocardiopsis alba</name>
    <dbReference type="NCBI Taxonomy" id="53437"/>
    <lineage>
        <taxon>Bacteria</taxon>
        <taxon>Bacillati</taxon>
        <taxon>Actinomycetota</taxon>
        <taxon>Actinomycetes</taxon>
        <taxon>Streptosporangiales</taxon>
        <taxon>Nocardiopsidaceae</taxon>
        <taxon>Nocardiopsis</taxon>
    </lineage>
</organism>
<keyword evidence="2 4" id="KW-0238">DNA-binding</keyword>
<dbReference type="SUPFAM" id="SSF46689">
    <property type="entry name" value="Homeodomain-like"/>
    <property type="match status" value="1"/>
</dbReference>
<feature type="DNA-binding region" description="H-T-H motif" evidence="4">
    <location>
        <begin position="32"/>
        <end position="51"/>
    </location>
</feature>
<sequence length="203" mass="22316">MGLRERKKQATRRALQGAAVRLTLERGLENVTVEEIAAAAEVSARTFFNYFATKEEALLGDGPFTPGEHEREVFVEGGPTGDFVEDLIDLLIDSLLGSGDLATHRAEAARRKELLDREPQLLPGFLARLHRAEQELAAAIAERSGTPADDIRSSLIAASAMSVIRHTMKRVPYGDDPDIEAARTLLRHAFRSLGEAFGRDERP</sequence>
<dbReference type="Gene3D" id="1.10.357.10">
    <property type="entry name" value="Tetracycline Repressor, domain 2"/>
    <property type="match status" value="1"/>
</dbReference>
<dbReference type="PANTHER" id="PTHR30055:SF234">
    <property type="entry name" value="HTH-TYPE TRANSCRIPTIONAL REGULATOR BETI"/>
    <property type="match status" value="1"/>
</dbReference>
<gene>
    <name evidence="6" type="ORF">GTW20_13505</name>
</gene>